<dbReference type="AlphaFoldDB" id="A0A7C9A7W0"/>
<proteinExistence type="predicted"/>
<dbReference type="PROSITE" id="PS51257">
    <property type="entry name" value="PROKAR_LIPOPROTEIN"/>
    <property type="match status" value="1"/>
</dbReference>
<feature type="compositionally biased region" description="Low complexity" evidence="1">
    <location>
        <begin position="23"/>
        <end position="54"/>
    </location>
</feature>
<sequence length="111" mass="11754">MKPSPSSSNTMKARRSSCSFSLFSSCSSSTRTSSAWSSSSGISKFDSPSSSSSSLTNPRLFTTLHAFSFAILPSLPMSNTVINAFALESWASSLVGFVRVELVIVELGVVD</sequence>
<feature type="region of interest" description="Disordered" evidence="1">
    <location>
        <begin position="23"/>
        <end position="55"/>
    </location>
</feature>
<name>A0A7C9A7W0_OPUST</name>
<protein>
    <submittedName>
        <fullName evidence="2">Uncharacterized protein</fullName>
    </submittedName>
</protein>
<accession>A0A7C9A7W0</accession>
<organism evidence="2">
    <name type="scientific">Opuntia streptacantha</name>
    <name type="common">Prickly pear cactus</name>
    <name type="synonym">Opuntia cardona</name>
    <dbReference type="NCBI Taxonomy" id="393608"/>
    <lineage>
        <taxon>Eukaryota</taxon>
        <taxon>Viridiplantae</taxon>
        <taxon>Streptophyta</taxon>
        <taxon>Embryophyta</taxon>
        <taxon>Tracheophyta</taxon>
        <taxon>Spermatophyta</taxon>
        <taxon>Magnoliopsida</taxon>
        <taxon>eudicotyledons</taxon>
        <taxon>Gunneridae</taxon>
        <taxon>Pentapetalae</taxon>
        <taxon>Caryophyllales</taxon>
        <taxon>Cactineae</taxon>
        <taxon>Cactaceae</taxon>
        <taxon>Opuntioideae</taxon>
        <taxon>Opuntia</taxon>
    </lineage>
</organism>
<reference evidence="2" key="2">
    <citation type="submission" date="2020-07" db="EMBL/GenBank/DDBJ databases">
        <authorList>
            <person name="Vera ALvarez R."/>
            <person name="Arias-Moreno D.M."/>
            <person name="Jimenez-Jacinto V."/>
            <person name="Jimenez-Bremont J.F."/>
            <person name="Swaminathan K."/>
            <person name="Moose S.P."/>
            <person name="Guerrero-Gonzalez M.L."/>
            <person name="Marino-Ramirez L."/>
            <person name="Landsman D."/>
            <person name="Rodriguez-Kessler M."/>
            <person name="Delgado-Sanchez P."/>
        </authorList>
    </citation>
    <scope>NUCLEOTIDE SEQUENCE</scope>
    <source>
        <tissue evidence="2">Cladode</tissue>
    </source>
</reference>
<dbReference type="EMBL" id="GISG01206032">
    <property type="protein sequence ID" value="MBA4660090.1"/>
    <property type="molecule type" value="Transcribed_RNA"/>
</dbReference>
<evidence type="ECO:0000256" key="1">
    <source>
        <dbReference type="SAM" id="MobiDB-lite"/>
    </source>
</evidence>
<reference evidence="2" key="1">
    <citation type="journal article" date="2013" name="J. Plant Res.">
        <title>Effect of fungi and light on seed germination of three Opuntia species from semiarid lands of central Mexico.</title>
        <authorList>
            <person name="Delgado-Sanchez P."/>
            <person name="Jimenez-Bremont J.F."/>
            <person name="Guerrero-Gonzalez Mde L."/>
            <person name="Flores J."/>
        </authorList>
    </citation>
    <scope>NUCLEOTIDE SEQUENCE</scope>
    <source>
        <tissue evidence="2">Cladode</tissue>
    </source>
</reference>
<evidence type="ECO:0000313" key="2">
    <source>
        <dbReference type="EMBL" id="MBA4660090.1"/>
    </source>
</evidence>